<keyword evidence="4" id="KW-0472">Membrane</keyword>
<evidence type="ECO:0000313" key="7">
    <source>
        <dbReference type="Proteomes" id="UP001299970"/>
    </source>
</evidence>
<dbReference type="PROSITE" id="PS50075">
    <property type="entry name" value="CARRIER"/>
    <property type="match status" value="2"/>
</dbReference>
<keyword evidence="4" id="KW-0812">Transmembrane</keyword>
<feature type="transmembrane region" description="Helical" evidence="4">
    <location>
        <begin position="495"/>
        <end position="514"/>
    </location>
</feature>
<protein>
    <submittedName>
        <fullName evidence="6">Phosphopantetheine-binding protein</fullName>
    </submittedName>
</protein>
<feature type="compositionally biased region" description="Pro residues" evidence="3">
    <location>
        <begin position="120"/>
        <end position="134"/>
    </location>
</feature>
<feature type="region of interest" description="Disordered" evidence="3">
    <location>
        <begin position="119"/>
        <end position="151"/>
    </location>
</feature>
<accession>A0ABS9TRR6</accession>
<keyword evidence="7" id="KW-1185">Reference proteome</keyword>
<dbReference type="Pfam" id="PF00550">
    <property type="entry name" value="PP-binding"/>
    <property type="match status" value="2"/>
</dbReference>
<dbReference type="NCBIfam" id="TIGR02353">
    <property type="entry name" value="NRPS_term_dom"/>
    <property type="match status" value="1"/>
</dbReference>
<feature type="transmembrane region" description="Helical" evidence="4">
    <location>
        <begin position="285"/>
        <end position="307"/>
    </location>
</feature>
<dbReference type="InterPro" id="IPR001451">
    <property type="entry name" value="Hexapep"/>
</dbReference>
<feature type="transmembrane region" description="Helical" evidence="4">
    <location>
        <begin position="786"/>
        <end position="805"/>
    </location>
</feature>
<dbReference type="InterPro" id="IPR011004">
    <property type="entry name" value="Trimer_LpxA-like_sf"/>
</dbReference>
<dbReference type="SUPFAM" id="SSF47336">
    <property type="entry name" value="ACP-like"/>
    <property type="match status" value="2"/>
</dbReference>
<dbReference type="Gene3D" id="2.160.10.10">
    <property type="entry name" value="Hexapeptide repeat proteins"/>
    <property type="match status" value="2"/>
</dbReference>
<dbReference type="Gene3D" id="1.10.1200.10">
    <property type="entry name" value="ACP-like"/>
    <property type="match status" value="2"/>
</dbReference>
<dbReference type="InterPro" id="IPR009081">
    <property type="entry name" value="PP-bd_ACP"/>
</dbReference>
<dbReference type="SUPFAM" id="SSF51161">
    <property type="entry name" value="Trimeric LpxA-like enzymes"/>
    <property type="match status" value="3"/>
</dbReference>
<dbReference type="EMBL" id="JAKXMK010000041">
    <property type="protein sequence ID" value="MCH6171237.1"/>
    <property type="molecule type" value="Genomic_DNA"/>
</dbReference>
<proteinExistence type="predicted"/>
<evidence type="ECO:0000256" key="4">
    <source>
        <dbReference type="SAM" id="Phobius"/>
    </source>
</evidence>
<dbReference type="InterPro" id="IPR050179">
    <property type="entry name" value="Trans_hexapeptide_repeat"/>
</dbReference>
<evidence type="ECO:0000259" key="5">
    <source>
        <dbReference type="PROSITE" id="PS50075"/>
    </source>
</evidence>
<evidence type="ECO:0000256" key="3">
    <source>
        <dbReference type="SAM" id="MobiDB-lite"/>
    </source>
</evidence>
<dbReference type="Pfam" id="PF14602">
    <property type="entry name" value="Hexapep_2"/>
    <property type="match status" value="2"/>
</dbReference>
<evidence type="ECO:0000256" key="2">
    <source>
        <dbReference type="ARBA" id="ARBA00022553"/>
    </source>
</evidence>
<name>A0ABS9TRR6_9PSEU</name>
<dbReference type="PANTHER" id="PTHR43300:SF11">
    <property type="entry name" value="ACETYLTRANSFERASE RV3034C-RELATED"/>
    <property type="match status" value="1"/>
</dbReference>
<organism evidence="6 7">
    <name type="scientific">Pseudonocardia alaniniphila</name>
    <dbReference type="NCBI Taxonomy" id="75291"/>
    <lineage>
        <taxon>Bacteria</taxon>
        <taxon>Bacillati</taxon>
        <taxon>Actinomycetota</taxon>
        <taxon>Actinomycetes</taxon>
        <taxon>Pseudonocardiales</taxon>
        <taxon>Pseudonocardiaceae</taxon>
        <taxon>Pseudonocardia</taxon>
    </lineage>
</organism>
<gene>
    <name evidence="6" type="ORF">MMF94_36525</name>
</gene>
<keyword evidence="1" id="KW-0596">Phosphopantetheine</keyword>
<reference evidence="6 7" key="1">
    <citation type="submission" date="2022-03" db="EMBL/GenBank/DDBJ databases">
        <title>Pseudonocardia alaer sp. nov., a novel actinomycete isolated from reed forest soil.</title>
        <authorList>
            <person name="Wang L."/>
        </authorList>
    </citation>
    <scope>NUCLEOTIDE SEQUENCE [LARGE SCALE GENOMIC DNA]</scope>
    <source>
        <strain evidence="6 7">Y-16303</strain>
    </source>
</reference>
<evidence type="ECO:0000313" key="6">
    <source>
        <dbReference type="EMBL" id="MCH6171237.1"/>
    </source>
</evidence>
<dbReference type="InterPro" id="IPR012728">
    <property type="entry name" value="Pls/PosA_C"/>
</dbReference>
<feature type="transmembrane region" description="Helical" evidence="4">
    <location>
        <begin position="246"/>
        <end position="265"/>
    </location>
</feature>
<dbReference type="PANTHER" id="PTHR43300">
    <property type="entry name" value="ACETYLTRANSFERASE"/>
    <property type="match status" value="1"/>
</dbReference>
<dbReference type="Proteomes" id="UP001299970">
    <property type="component" value="Unassembled WGS sequence"/>
</dbReference>
<dbReference type="InterPro" id="IPR036736">
    <property type="entry name" value="ACP-like_sf"/>
</dbReference>
<feature type="transmembrane region" description="Helical" evidence="4">
    <location>
        <begin position="751"/>
        <end position="774"/>
    </location>
</feature>
<dbReference type="RefSeq" id="WP_241042046.1">
    <property type="nucleotide sequence ID" value="NZ_JAKXMK010000041.1"/>
</dbReference>
<sequence length="981" mass="106738">MTVVGVDHFHHQRGTMSEIGRELRPNPSARPTGMIAEGANPATDTEKALLEILTDVARTEQATVDSNFFEDLGADSMVMARFCARIRKRPDLPTATIKDVYLHPTIRSLAAALAETLPTAPVPTVPPAPKPSPRPRVAADRGGPTTGPPIGTEHALLNLLTDVVGVKQATADSNFFHDLGADSMVMARFCARIRKRPDLPAVTIKDVYTNPTIRSLTKAVQGTMPAAPATPAPTEPAAQRRAGTPMYVLCGVIQTLLFAAYLAAAEAVADVGDNWISAATNVAELFLRAAVFGDAAVLAMCILPIVAKWVLIGRWKIQEIPAWSLGYIRFWFVKTLVRANPLLLLVGGRSRSNTTSPVINFYLRALGAKIGPGVAIYCRVLPVCTDLLAIDAGTVIRSDALISCYRAHDGRVQTGPVHLGKNVFVGEGAVIEIGASMGDEAQLGHDSTLHMGQSVPAGETWHGTPAQRTDTNYRLVGQGAADASRKAAVFGVMQLLRAFVIAVPLTVSVLVLALDDIPQFSKLLDPGPGALASWPFYRDMLTVSGILFGVPIVAGLLISGTIPRALNRMIKPDTEYPLFGFHYGIHNAIARMTNNKLLCGLFGDSSYIVHYLRWIGYDLTTVVQTGSNFGTVIKHENPYLVTVGSGTMVADALSIMNADFSNTSFRLSRAKIGTSNFLGNVINYPAQSTVGDNCLIASKAMVPIDGPIREDTGLLGSPTFPIPRTVARDAAYHLGRAEQRQRLHAKNRHNIVTMVLYLLVRWAFLFSILVYIGALSELYEEWNGPVTLVLSGSTFPLFAILYWVFVERASSRFRRLQPRYCSIYDPLFWRHEQYWKLNEPNLYMLYNGTPLKNILWRMLGVRVGRRFFDDGLFLSERSLVTIGDDCTANQMSLIFPHSQEDGVFKSDYVTVGSRVTIGAGAFINYGVTVGDDAVIEPHAFVMKGEEISDGAISRGNPAVEVRDDHDLTRPVGRVAVGTADD</sequence>
<dbReference type="InterPro" id="IPR020806">
    <property type="entry name" value="PKS_PP-bd"/>
</dbReference>
<dbReference type="SMART" id="SM00823">
    <property type="entry name" value="PKS_PP"/>
    <property type="match status" value="2"/>
</dbReference>
<feature type="transmembrane region" description="Helical" evidence="4">
    <location>
        <begin position="541"/>
        <end position="562"/>
    </location>
</feature>
<comment type="caution">
    <text evidence="6">The sequence shown here is derived from an EMBL/GenBank/DDBJ whole genome shotgun (WGS) entry which is preliminary data.</text>
</comment>
<feature type="domain" description="Carrier" evidence="5">
    <location>
        <begin position="147"/>
        <end position="224"/>
    </location>
</feature>
<evidence type="ECO:0000256" key="1">
    <source>
        <dbReference type="ARBA" id="ARBA00022450"/>
    </source>
</evidence>
<feature type="domain" description="Carrier" evidence="5">
    <location>
        <begin position="40"/>
        <end position="117"/>
    </location>
</feature>
<keyword evidence="2" id="KW-0597">Phosphoprotein</keyword>
<keyword evidence="4" id="KW-1133">Transmembrane helix</keyword>